<dbReference type="Proteomes" id="UP000265663">
    <property type="component" value="Unassembled WGS sequence"/>
</dbReference>
<evidence type="ECO:0000313" key="2">
    <source>
        <dbReference type="Proteomes" id="UP000265663"/>
    </source>
</evidence>
<name>A0A3M7M8E7_9PLEO</name>
<dbReference type="OrthoDB" id="10257697at2759"/>
<gene>
    <name evidence="1" type="ORF">GMOD_00008393</name>
</gene>
<evidence type="ECO:0000313" key="1">
    <source>
        <dbReference type="EMBL" id="RMZ70765.1"/>
    </source>
</evidence>
<reference evidence="1 2" key="1">
    <citation type="journal article" date="2014" name="PLoS ONE">
        <title>De novo Genome Assembly of the Fungal Plant Pathogen Pyrenophora semeniperda.</title>
        <authorList>
            <person name="Soliai M.M."/>
            <person name="Meyer S.E."/>
            <person name="Udall J.A."/>
            <person name="Elzinga D.E."/>
            <person name="Hermansen R.A."/>
            <person name="Bodily P.M."/>
            <person name="Hart A.A."/>
            <person name="Coleman C.E."/>
        </authorList>
    </citation>
    <scope>NUCLEOTIDE SEQUENCE [LARGE SCALE GENOMIC DNA]</scope>
    <source>
        <strain evidence="1 2">CCB06</strain>
        <tissue evidence="1">Mycelium</tissue>
    </source>
</reference>
<dbReference type="EMBL" id="KE747825">
    <property type="protein sequence ID" value="RMZ70765.1"/>
    <property type="molecule type" value="Genomic_DNA"/>
</dbReference>
<sequence>MVQVLDPMSIEIYDPSCLFVEAASFLALQINTPLNADQTFFKGKETVVPGRANKSF</sequence>
<organism evidence="1 2">
    <name type="scientific">Pyrenophora seminiperda CCB06</name>
    <dbReference type="NCBI Taxonomy" id="1302712"/>
    <lineage>
        <taxon>Eukaryota</taxon>
        <taxon>Fungi</taxon>
        <taxon>Dikarya</taxon>
        <taxon>Ascomycota</taxon>
        <taxon>Pezizomycotina</taxon>
        <taxon>Dothideomycetes</taxon>
        <taxon>Pleosporomycetidae</taxon>
        <taxon>Pleosporales</taxon>
        <taxon>Pleosporineae</taxon>
        <taxon>Pleosporaceae</taxon>
        <taxon>Pyrenophora</taxon>
    </lineage>
</organism>
<dbReference type="AlphaFoldDB" id="A0A3M7M8E7"/>
<accession>A0A3M7M8E7</accession>
<protein>
    <submittedName>
        <fullName evidence="1">Uncharacterized protein</fullName>
    </submittedName>
</protein>
<proteinExistence type="predicted"/>
<keyword evidence="2" id="KW-1185">Reference proteome</keyword>